<feature type="binding site" evidence="19">
    <location>
        <position position="796"/>
    </location>
    <ligand>
        <name>ATP</name>
        <dbReference type="ChEBI" id="CHEBI:30616"/>
        <label>2</label>
    </ligand>
</feature>
<dbReference type="Gene3D" id="3.30.470.20">
    <property type="entry name" value="ATP-grasp fold, B domain"/>
    <property type="match status" value="2"/>
</dbReference>
<gene>
    <name evidence="19" type="primary">carB</name>
    <name evidence="22" type="ORF">SAMN05444167_1326</name>
</gene>
<evidence type="ECO:0000256" key="13">
    <source>
        <dbReference type="ARBA" id="ARBA00022975"/>
    </source>
</evidence>
<comment type="cofactor">
    <cofactor evidence="19">
        <name>Mg(2+)</name>
        <dbReference type="ChEBI" id="CHEBI:18420"/>
    </cofactor>
    <cofactor evidence="19">
        <name>Mn(2+)</name>
        <dbReference type="ChEBI" id="CHEBI:29035"/>
    </cofactor>
    <text evidence="19">Binds 4 Mg(2+) or Mn(2+) ions per subunit.</text>
</comment>
<dbReference type="NCBIfam" id="NF003671">
    <property type="entry name" value="PRK05294.1"/>
    <property type="match status" value="1"/>
</dbReference>
<dbReference type="SMART" id="SM00851">
    <property type="entry name" value="MGS"/>
    <property type="match status" value="1"/>
</dbReference>
<feature type="binding site" evidence="19">
    <location>
        <position position="186"/>
    </location>
    <ligand>
        <name>ATP</name>
        <dbReference type="ChEBI" id="CHEBI:30616"/>
        <label>1</label>
    </ligand>
</feature>
<dbReference type="GO" id="GO:0005737">
    <property type="term" value="C:cytoplasm"/>
    <property type="evidence" value="ECO:0007669"/>
    <property type="project" value="TreeGrafter"/>
</dbReference>
<keyword evidence="12" id="KW-0460">Magnesium</keyword>
<evidence type="ECO:0000256" key="19">
    <source>
        <dbReference type="HAMAP-Rule" id="MF_01210"/>
    </source>
</evidence>
<feature type="binding site" evidence="19">
    <location>
        <position position="851"/>
    </location>
    <ligand>
        <name>ATP</name>
        <dbReference type="ChEBI" id="CHEBI:30616"/>
        <label>2</label>
    </ligand>
</feature>
<feature type="binding site" evidence="19">
    <location>
        <position position="799"/>
    </location>
    <ligand>
        <name>ATP</name>
        <dbReference type="ChEBI" id="CHEBI:30616"/>
        <label>2</label>
    </ligand>
</feature>
<evidence type="ECO:0000256" key="6">
    <source>
        <dbReference type="ARBA" id="ARBA00022598"/>
    </source>
</evidence>
<feature type="binding site" evidence="19">
    <location>
        <position position="253"/>
    </location>
    <ligand>
        <name>ATP</name>
        <dbReference type="ChEBI" id="CHEBI:30616"/>
        <label>1</label>
    </ligand>
</feature>
<feature type="binding site" evidence="19">
    <location>
        <position position="225"/>
    </location>
    <ligand>
        <name>ATP</name>
        <dbReference type="ChEBI" id="CHEBI:30616"/>
        <label>1</label>
    </ligand>
</feature>
<feature type="binding site" evidence="19">
    <location>
        <position position="853"/>
    </location>
    <ligand>
        <name>Mn(2+)</name>
        <dbReference type="ChEBI" id="CHEBI:29035"/>
        <label>4</label>
    </ligand>
</feature>
<proteinExistence type="inferred from homology"/>
<dbReference type="FunFam" id="3.40.50.20:FF:000001">
    <property type="entry name" value="Carbamoyl-phosphate synthase large chain"/>
    <property type="match status" value="1"/>
</dbReference>
<feature type="binding site" evidence="19">
    <location>
        <position position="839"/>
    </location>
    <ligand>
        <name>ATP</name>
        <dbReference type="ChEBI" id="CHEBI:30616"/>
        <label>2</label>
    </ligand>
</feature>
<dbReference type="GO" id="GO:0006541">
    <property type="term" value="P:glutamine metabolic process"/>
    <property type="evidence" value="ECO:0007669"/>
    <property type="project" value="TreeGrafter"/>
</dbReference>
<feature type="binding site" evidence="19">
    <location>
        <position position="309"/>
    </location>
    <ligand>
        <name>Mg(2+)</name>
        <dbReference type="ChEBI" id="CHEBI:18420"/>
        <label>1</label>
    </ligand>
</feature>
<comment type="catalytic activity">
    <reaction evidence="16 19">
        <text>hydrogencarbonate + L-glutamine + 2 ATP + H2O = carbamoyl phosphate + L-glutamate + 2 ADP + phosphate + 2 H(+)</text>
        <dbReference type="Rhea" id="RHEA:18633"/>
        <dbReference type="ChEBI" id="CHEBI:15377"/>
        <dbReference type="ChEBI" id="CHEBI:15378"/>
        <dbReference type="ChEBI" id="CHEBI:17544"/>
        <dbReference type="ChEBI" id="CHEBI:29985"/>
        <dbReference type="ChEBI" id="CHEBI:30616"/>
        <dbReference type="ChEBI" id="CHEBI:43474"/>
        <dbReference type="ChEBI" id="CHEBI:58228"/>
        <dbReference type="ChEBI" id="CHEBI:58359"/>
        <dbReference type="ChEBI" id="CHEBI:456216"/>
        <dbReference type="EC" id="6.3.5.5"/>
    </reaction>
</comment>
<dbReference type="Gene3D" id="3.30.1490.20">
    <property type="entry name" value="ATP-grasp fold, A domain"/>
    <property type="match status" value="1"/>
</dbReference>
<dbReference type="Gene3D" id="3.40.50.1380">
    <property type="entry name" value="Methylglyoxal synthase-like domain"/>
    <property type="match status" value="1"/>
</dbReference>
<evidence type="ECO:0000256" key="18">
    <source>
        <dbReference type="ARBA" id="ARBA00062056"/>
    </source>
</evidence>
<dbReference type="InterPro" id="IPR005480">
    <property type="entry name" value="CPSase_lsu_oligo"/>
</dbReference>
<evidence type="ECO:0000259" key="20">
    <source>
        <dbReference type="PROSITE" id="PS50975"/>
    </source>
</evidence>
<comment type="cofactor">
    <cofactor evidence="1">
        <name>Mn(2+)</name>
        <dbReference type="ChEBI" id="CHEBI:29035"/>
    </cofactor>
</comment>
<dbReference type="InterPro" id="IPR016185">
    <property type="entry name" value="PreATP-grasp_dom_sf"/>
</dbReference>
<dbReference type="InterPro" id="IPR013815">
    <property type="entry name" value="ATP_grasp_subdomain_1"/>
</dbReference>
<evidence type="ECO:0000256" key="15">
    <source>
        <dbReference type="ARBA" id="ARBA00047359"/>
    </source>
</evidence>
<feature type="binding site" evidence="19">
    <location>
        <position position="251"/>
    </location>
    <ligand>
        <name>ATP</name>
        <dbReference type="ChEBI" id="CHEBI:30616"/>
        <label>1</label>
    </ligand>
</feature>
<dbReference type="InterPro" id="IPR033937">
    <property type="entry name" value="MGS_CPS_CarB"/>
</dbReference>
<evidence type="ECO:0000256" key="2">
    <source>
        <dbReference type="ARBA" id="ARBA00004812"/>
    </source>
</evidence>
<evidence type="ECO:0000259" key="21">
    <source>
        <dbReference type="PROSITE" id="PS51855"/>
    </source>
</evidence>
<keyword evidence="10 19" id="KW-0547">Nucleotide-binding</keyword>
<feature type="binding site" evidence="19">
    <location>
        <position position="295"/>
    </location>
    <ligand>
        <name>Mn(2+)</name>
        <dbReference type="ChEBI" id="CHEBI:29035"/>
        <label>1</label>
    </ligand>
</feature>
<dbReference type="Gene3D" id="1.10.1030.10">
    <property type="entry name" value="Carbamoyl-phosphate synthetase, large subunit oligomerisation domain"/>
    <property type="match status" value="1"/>
</dbReference>
<comment type="subunit">
    <text evidence="18 19">Composed of two chains; the small (or glutamine) chain promotes the hydrolysis of glutamine to ammonia, which is used by the large (or ammonia) chain to synthesize carbamoyl phosphate. Tetramer of heterodimers (alpha,beta)4.</text>
</comment>
<reference evidence="22 23" key="1">
    <citation type="submission" date="2016-10" db="EMBL/GenBank/DDBJ databases">
        <authorList>
            <person name="de Groot N.N."/>
        </authorList>
    </citation>
    <scope>NUCLEOTIDE SEQUENCE [LARGE SCALE GENOMIC DNA]</scope>
    <source>
        <strain evidence="22 23">GAS232</strain>
    </source>
</reference>
<dbReference type="InterPro" id="IPR005483">
    <property type="entry name" value="CPSase_dom"/>
</dbReference>
<feature type="binding site" evidence="19">
    <location>
        <position position="851"/>
    </location>
    <ligand>
        <name>Mn(2+)</name>
        <dbReference type="ChEBI" id="CHEBI:29035"/>
        <label>3</label>
    </ligand>
</feature>
<feature type="binding site" evidence="19">
    <location>
        <position position="798"/>
    </location>
    <ligand>
        <name>ATP</name>
        <dbReference type="ChEBI" id="CHEBI:30616"/>
        <label>2</label>
    </ligand>
</feature>
<feature type="binding site" evidence="19">
    <location>
        <position position="295"/>
    </location>
    <ligand>
        <name>ATP</name>
        <dbReference type="ChEBI" id="CHEBI:30616"/>
        <label>1</label>
    </ligand>
</feature>
<feature type="region of interest" description="Allosteric domain" evidence="19">
    <location>
        <begin position="953"/>
        <end position="1092"/>
    </location>
</feature>
<feature type="domain" description="ATP-grasp" evidence="20">
    <location>
        <begin position="143"/>
        <end position="338"/>
    </location>
</feature>
<feature type="binding site" evidence="19">
    <location>
        <position position="771"/>
    </location>
    <ligand>
        <name>ATP</name>
        <dbReference type="ChEBI" id="CHEBI:30616"/>
        <label>2</label>
    </ligand>
</feature>
<name>A0A1G7I624_9BACT</name>
<feature type="binding site" evidence="19">
    <location>
        <position position="295"/>
    </location>
    <ligand>
        <name>Mg(2+)</name>
        <dbReference type="ChEBI" id="CHEBI:18420"/>
        <label>1</label>
    </ligand>
</feature>
<keyword evidence="5 19" id="KW-0055">Arginine biosynthesis</keyword>
<dbReference type="SUPFAM" id="SSF52440">
    <property type="entry name" value="PreATP-grasp domain"/>
    <property type="match status" value="2"/>
</dbReference>
<dbReference type="Proteomes" id="UP000182427">
    <property type="component" value="Chromosome I"/>
</dbReference>
<dbReference type="NCBIfam" id="TIGR01369">
    <property type="entry name" value="CPSaseII_lrg"/>
    <property type="match status" value="1"/>
</dbReference>
<feature type="binding site" evidence="19">
    <location>
        <position position="853"/>
    </location>
    <ligand>
        <name>Mg(2+)</name>
        <dbReference type="ChEBI" id="CHEBI:18420"/>
        <label>4</label>
    </ligand>
</feature>
<feature type="binding site" evidence="19">
    <location>
        <position position="725"/>
    </location>
    <ligand>
        <name>ATP</name>
        <dbReference type="ChEBI" id="CHEBI:30616"/>
        <label>2</label>
    </ligand>
</feature>
<comment type="caution">
    <text evidence="19">Lacks conserved residue(s) required for the propagation of feature annotation.</text>
</comment>
<dbReference type="FunFam" id="3.30.470.20:FF:000007">
    <property type="entry name" value="Carbamoyl-phosphate synthase large chain"/>
    <property type="match status" value="1"/>
</dbReference>
<feature type="binding site" evidence="19">
    <location>
        <position position="139"/>
    </location>
    <ligand>
        <name>ATP</name>
        <dbReference type="ChEBI" id="CHEBI:30616"/>
        <label>1</label>
    </ligand>
</feature>
<feature type="binding site" evidence="19">
    <location>
        <position position="309"/>
    </location>
    <ligand>
        <name>Mn(2+)</name>
        <dbReference type="ChEBI" id="CHEBI:29035"/>
        <label>2</label>
    </ligand>
</feature>
<evidence type="ECO:0000256" key="9">
    <source>
        <dbReference type="ARBA" id="ARBA00022737"/>
    </source>
</evidence>
<feature type="binding site" evidence="19">
    <location>
        <position position="851"/>
    </location>
    <ligand>
        <name>Mn(2+)</name>
        <dbReference type="ChEBI" id="CHEBI:29035"/>
        <label>4</label>
    </ligand>
</feature>
<organism evidence="22 23">
    <name type="scientific">Terriglobus roseus</name>
    <dbReference type="NCBI Taxonomy" id="392734"/>
    <lineage>
        <taxon>Bacteria</taxon>
        <taxon>Pseudomonadati</taxon>
        <taxon>Acidobacteriota</taxon>
        <taxon>Terriglobia</taxon>
        <taxon>Terriglobales</taxon>
        <taxon>Acidobacteriaceae</taxon>
        <taxon>Terriglobus</taxon>
    </lineage>
</organism>
<dbReference type="GO" id="GO:0004087">
    <property type="term" value="F:carbamoyl-phosphate synthase (ammonia) activity"/>
    <property type="evidence" value="ECO:0007669"/>
    <property type="project" value="UniProtKB-EC"/>
</dbReference>
<dbReference type="RefSeq" id="WP_083344445.1">
    <property type="nucleotide sequence ID" value="NZ_LT629690.1"/>
</dbReference>
<dbReference type="Gene3D" id="3.40.50.20">
    <property type="match status" value="2"/>
</dbReference>
<dbReference type="HAMAP" id="MF_01210_A">
    <property type="entry name" value="CPSase_L_chain_A"/>
    <property type="match status" value="1"/>
</dbReference>
<dbReference type="InterPro" id="IPR058047">
    <property type="entry name" value="CPSase_preATP-grasp"/>
</dbReference>
<feature type="binding site" evidence="19">
    <location>
        <position position="218"/>
    </location>
    <ligand>
        <name>ATP</name>
        <dbReference type="ChEBI" id="CHEBI:30616"/>
        <label>1</label>
    </ligand>
</feature>
<feature type="binding site" evidence="19">
    <location>
        <position position="185"/>
    </location>
    <ligand>
        <name>ATP</name>
        <dbReference type="ChEBI" id="CHEBI:30616"/>
        <label>1</label>
    </ligand>
</feature>
<dbReference type="EMBL" id="LT629690">
    <property type="protein sequence ID" value="SDF07789.1"/>
    <property type="molecule type" value="Genomic_DNA"/>
</dbReference>
<evidence type="ECO:0000256" key="8">
    <source>
        <dbReference type="ARBA" id="ARBA00022723"/>
    </source>
</evidence>
<evidence type="ECO:0000256" key="17">
    <source>
        <dbReference type="ARBA" id="ARBA00057223"/>
    </source>
</evidence>
<keyword evidence="23" id="KW-1185">Reference proteome</keyword>
<dbReference type="SUPFAM" id="SSF48108">
    <property type="entry name" value="Carbamoyl phosphate synthetase, large subunit connection domain"/>
    <property type="match status" value="1"/>
</dbReference>
<protein>
    <recommendedName>
        <fullName evidence="19">Carbamoyl phosphate synthase large chain</fullName>
        <ecNumber evidence="19">6.3.4.16</ecNumber>
        <ecNumber evidence="19">6.3.5.5</ecNumber>
    </recommendedName>
    <alternativeName>
        <fullName evidence="19">Carbamoyl phosphate synthetase ammonia chain</fullName>
    </alternativeName>
</protein>
<dbReference type="GO" id="GO:0006526">
    <property type="term" value="P:L-arginine biosynthetic process"/>
    <property type="evidence" value="ECO:0007669"/>
    <property type="project" value="UniProtKB-UniRule"/>
</dbReference>
<feature type="binding site" evidence="19">
    <location>
        <position position="851"/>
    </location>
    <ligand>
        <name>Mg(2+)</name>
        <dbReference type="ChEBI" id="CHEBI:18420"/>
        <label>4</label>
    </ligand>
</feature>
<dbReference type="Pfam" id="PF02787">
    <property type="entry name" value="CPSase_L_D3"/>
    <property type="match status" value="1"/>
</dbReference>
<dbReference type="FunFam" id="3.30.470.20:FF:000013">
    <property type="entry name" value="Carbamoyl-phosphate synthase large chain"/>
    <property type="match status" value="1"/>
</dbReference>
<dbReference type="SUPFAM" id="SSF52335">
    <property type="entry name" value="Methylglyoxal synthase-like"/>
    <property type="match status" value="1"/>
</dbReference>
<dbReference type="PROSITE" id="PS50975">
    <property type="entry name" value="ATP_GRASP"/>
    <property type="match status" value="2"/>
</dbReference>
<dbReference type="OrthoDB" id="9804197at2"/>
<keyword evidence="11 19" id="KW-0067">ATP-binding</keyword>
<evidence type="ECO:0000256" key="3">
    <source>
        <dbReference type="ARBA" id="ARBA00005077"/>
    </source>
</evidence>
<feature type="domain" description="ATP-grasp" evidence="20">
    <location>
        <begin position="689"/>
        <end position="880"/>
    </location>
</feature>
<dbReference type="Pfam" id="PF02786">
    <property type="entry name" value="CPSase_L_D2"/>
    <property type="match status" value="2"/>
</dbReference>
<feature type="binding site" evidence="19">
    <location>
        <position position="252"/>
    </location>
    <ligand>
        <name>ATP</name>
        <dbReference type="ChEBI" id="CHEBI:30616"/>
        <label>1</label>
    </ligand>
</feature>
<dbReference type="InterPro" id="IPR036914">
    <property type="entry name" value="MGS-like_dom_sf"/>
</dbReference>
<dbReference type="GO" id="GO:0046872">
    <property type="term" value="F:metal ion binding"/>
    <property type="evidence" value="ECO:0007669"/>
    <property type="project" value="UniProtKB-KW"/>
</dbReference>
<feature type="domain" description="MGS-like" evidence="21">
    <location>
        <begin position="953"/>
        <end position="1092"/>
    </location>
</feature>
<evidence type="ECO:0000256" key="14">
    <source>
        <dbReference type="ARBA" id="ARBA00023211"/>
    </source>
</evidence>
<dbReference type="FunFam" id="3.40.50.20:FF:000003">
    <property type="entry name" value="Carbamoyl-phosphate synthase large chain"/>
    <property type="match status" value="1"/>
</dbReference>
<dbReference type="CDD" id="cd01424">
    <property type="entry name" value="MGS_CPS_II"/>
    <property type="match status" value="1"/>
</dbReference>
<dbReference type="InterPro" id="IPR005479">
    <property type="entry name" value="CPAse_ATP-bd"/>
</dbReference>
<feature type="binding site" evidence="19">
    <location>
        <position position="839"/>
    </location>
    <ligand>
        <name>Mg(2+)</name>
        <dbReference type="ChEBI" id="CHEBI:18420"/>
        <label>3</label>
    </ligand>
</feature>
<accession>A0A1G7I624</accession>
<dbReference type="InterPro" id="IPR006275">
    <property type="entry name" value="CPSase_lsu"/>
</dbReference>
<dbReference type="FunFam" id="3.30.1490.20:FF:000001">
    <property type="entry name" value="Carbamoyl-phosphate synthase large chain"/>
    <property type="match status" value="1"/>
</dbReference>
<dbReference type="PROSITE" id="PS00867">
    <property type="entry name" value="CPSASE_2"/>
    <property type="match status" value="2"/>
</dbReference>
<feature type="binding site" evidence="19">
    <location>
        <position position="839"/>
    </location>
    <ligand>
        <name>Mn(2+)</name>
        <dbReference type="ChEBI" id="CHEBI:29035"/>
        <label>3</label>
    </ligand>
</feature>
<feature type="binding site" evidence="19">
    <location>
        <position position="764"/>
    </location>
    <ligand>
        <name>ATP</name>
        <dbReference type="ChEBI" id="CHEBI:30616"/>
        <label>2</label>
    </ligand>
</feature>
<comment type="pathway">
    <text evidence="3 19">Amino-acid biosynthesis; L-arginine biosynthesis; carbamoyl phosphate from bicarbonate: step 1/1.</text>
</comment>
<evidence type="ECO:0000256" key="11">
    <source>
        <dbReference type="ARBA" id="ARBA00022840"/>
    </source>
</evidence>
<evidence type="ECO:0000256" key="1">
    <source>
        <dbReference type="ARBA" id="ARBA00001936"/>
    </source>
</evidence>
<keyword evidence="8" id="KW-0479">Metal-binding</keyword>
<dbReference type="InterPro" id="IPR036897">
    <property type="entry name" value="CarbamoylP_synth_lsu_oligo_sf"/>
</dbReference>
<evidence type="ECO:0000313" key="23">
    <source>
        <dbReference type="Proteomes" id="UP000182427"/>
    </source>
</evidence>
<dbReference type="SMART" id="SM01096">
    <property type="entry name" value="CPSase_L_D3"/>
    <property type="match status" value="1"/>
</dbReference>
<evidence type="ECO:0000256" key="10">
    <source>
        <dbReference type="ARBA" id="ARBA00022741"/>
    </source>
</evidence>
<feature type="binding site" evidence="19">
    <location>
        <position position="309"/>
    </location>
    <ligand>
        <name>ATP</name>
        <dbReference type="ChEBI" id="CHEBI:30616"/>
        <label>1</label>
    </ligand>
</feature>
<evidence type="ECO:0000256" key="7">
    <source>
        <dbReference type="ARBA" id="ARBA00022605"/>
    </source>
</evidence>
<keyword evidence="9 19" id="KW-0677">Repeat</keyword>
<dbReference type="GO" id="GO:0005524">
    <property type="term" value="F:ATP binding"/>
    <property type="evidence" value="ECO:0007669"/>
    <property type="project" value="UniProtKB-UniRule"/>
</dbReference>
<keyword evidence="13 19" id="KW-0665">Pyrimidine biosynthesis</keyword>
<dbReference type="PANTHER" id="PTHR11405">
    <property type="entry name" value="CARBAMOYLTRANSFERASE FAMILY MEMBER"/>
    <property type="match status" value="1"/>
</dbReference>
<dbReference type="SUPFAM" id="SSF56059">
    <property type="entry name" value="Glutathione synthetase ATP-binding domain-like"/>
    <property type="match status" value="2"/>
</dbReference>
<sequence>MPRRNDIAKILVIGSGPIVIGQSAEFDYSGTQACKALKAEGYEVVLINSNPASIMTDPEVADRTYVEPLTPKYLEEILRVESELLKESGKPGVFAVLPTVGGQTALNLAVDLADDGTLDKYNVELIGAKLDAIKKAEDRLLFKDAMNKIGLDMPQSSLVNNLRDGLDFAQKIGFPCVIRPSFTLGGSGGGIAYNREELTEILSRGLDLSPVTECLLEESVLGWKEYELEVVRDLADNVIIICSIENFDPMGVHTGDSITVAPAQTLTDREYQRMRDAAIAVIREIGVETGGSNVQFAVNPANGRMTVIEMNPRVSRSSALASKATGFPIAKIAARLAVGYTLDELQNDITKATPACFEPTIDYVVVKIPKWQYEKFPGTEETLGPQMKSVGEVMAIGRTFKEALMKAIRSLETGKKASAADIEPRRLTQRLVTPHPERLRYILYAFERGMTVREVARLTTMDPWFLYQVKQVTDEIRGLHGKMLDSLDADQLRDVKRMGVSDDLVATALNLDGKDAANQVAELRAKHGIQPVYKLVDTCAAEFESFTPYFYSSYDEEDEAIPTAKKKIIILGSGPNRIGQGIEFDYCCCHASFALREDGYETIMVNCNPETVSTDYDTSDRLYFEPLTFEDVLAVYNHEASGGAEIGMIVQFGGQTPLNLSLPLKAAGVPIIGTSPESIELAEDRKRFQKLIEDLKIPQPAGAIATSIEEALAGANKVTYPVLVRPSFVLGGRAMVIAYDDEAIVRYMNTAIEYSQERPVLIDHFLEDATEVDVDALCDGKDVVIAGIMQHIEEAGIHSGDSSCVLPSVDLTADVLDQIRKYTRQLALSLNVIGLVNIQFAIQHGKVYVIEVNPRASRTVPYVSKATGLPLAKIASRLMTGRTLAELLPQQLASGKDLDTGNHYFVKSPVFPWGKFQGVDPVLGPEMRSTGEVMGVAETFGEAFAKAQIAAGQNLPTKGTVFLSVNDHDKANVIPLAKQFVEMGFHLVATHGTADILSDAGLQVERVHKVKEGRPNVVDFIKGERIQLIINTPRGQDSIFDEKAIRRAAVTARIPSITTLAAARAAAEGIAALQRGQISVYTLQELHASRTV</sequence>
<evidence type="ECO:0000313" key="22">
    <source>
        <dbReference type="EMBL" id="SDF07789.1"/>
    </source>
</evidence>
<keyword evidence="7 19" id="KW-0028">Amino-acid biosynthesis</keyword>
<comment type="similarity">
    <text evidence="4 19">Belongs to the CarB family.</text>
</comment>
<feature type="binding site" evidence="19">
    <location>
        <position position="851"/>
    </location>
    <ligand>
        <name>Mg(2+)</name>
        <dbReference type="ChEBI" id="CHEBI:18420"/>
        <label>3</label>
    </ligand>
</feature>
<feature type="binding site" evidence="19">
    <location>
        <position position="766"/>
    </location>
    <ligand>
        <name>ATP</name>
        <dbReference type="ChEBI" id="CHEBI:30616"/>
        <label>2</label>
    </ligand>
</feature>
<dbReference type="Pfam" id="PF25596">
    <property type="entry name" value="CPSase_L_D1"/>
    <property type="match status" value="2"/>
</dbReference>
<dbReference type="PROSITE" id="PS51855">
    <property type="entry name" value="MGS"/>
    <property type="match status" value="1"/>
</dbReference>
<feature type="region of interest" description="Carboxyphosphate synthetic domain" evidence="19">
    <location>
        <begin position="1"/>
        <end position="412"/>
    </location>
</feature>
<dbReference type="AlphaFoldDB" id="A0A1G7I624"/>
<dbReference type="EC" id="6.3.5.5" evidence="19"/>
<feature type="binding site" evidence="19">
    <location>
        <position position="797"/>
    </location>
    <ligand>
        <name>ATP</name>
        <dbReference type="ChEBI" id="CHEBI:30616"/>
        <label>2</label>
    </ligand>
</feature>
<feature type="binding site" evidence="19">
    <location>
        <position position="309"/>
    </location>
    <ligand>
        <name>Mg(2+)</name>
        <dbReference type="ChEBI" id="CHEBI:18420"/>
        <label>2</label>
    </ligand>
</feature>
<dbReference type="FunFam" id="1.10.1030.10:FF:000002">
    <property type="entry name" value="Carbamoyl-phosphate synthase large chain"/>
    <property type="match status" value="1"/>
</dbReference>
<dbReference type="UniPathway" id="UPA00070">
    <property type="reaction ID" value="UER00115"/>
</dbReference>
<feature type="binding site" evidence="19">
    <location>
        <position position="311"/>
    </location>
    <ligand>
        <name>Mn(2+)</name>
        <dbReference type="ChEBI" id="CHEBI:29035"/>
        <label>2</label>
    </ligand>
</feature>
<dbReference type="NCBIfam" id="NF009455">
    <property type="entry name" value="PRK12815.1"/>
    <property type="match status" value="1"/>
</dbReference>
<dbReference type="Pfam" id="PF02142">
    <property type="entry name" value="MGS"/>
    <property type="match status" value="1"/>
</dbReference>
<evidence type="ECO:0000256" key="16">
    <source>
        <dbReference type="ARBA" id="ARBA00048816"/>
    </source>
</evidence>
<evidence type="ECO:0000256" key="5">
    <source>
        <dbReference type="ARBA" id="ARBA00022571"/>
    </source>
</evidence>
<dbReference type="PRINTS" id="PR00098">
    <property type="entry name" value="CPSASE"/>
</dbReference>
<dbReference type="UniPathway" id="UPA00068">
    <property type="reaction ID" value="UER00171"/>
</dbReference>
<comment type="pathway">
    <text evidence="2 19">Pyrimidine metabolism; UMP biosynthesis via de novo pathway; (S)-dihydroorotate from bicarbonate: step 1/3.</text>
</comment>
<feature type="binding site" evidence="19">
    <location>
        <position position="311"/>
    </location>
    <ligand>
        <name>Mg(2+)</name>
        <dbReference type="ChEBI" id="CHEBI:18420"/>
        <label>2</label>
    </ligand>
</feature>
<evidence type="ECO:0000256" key="4">
    <source>
        <dbReference type="ARBA" id="ARBA00009799"/>
    </source>
</evidence>
<keyword evidence="6 19" id="KW-0436">Ligase</keyword>
<feature type="binding site" evidence="19">
    <location>
        <position position="179"/>
    </location>
    <ligand>
        <name>ATP</name>
        <dbReference type="ChEBI" id="CHEBI:30616"/>
        <label>1</label>
    </ligand>
</feature>
<dbReference type="GO" id="GO:0004088">
    <property type="term" value="F:carbamoyl-phosphate synthase (glutamine-hydrolyzing) activity"/>
    <property type="evidence" value="ECO:0007669"/>
    <property type="project" value="UniProtKB-UniRule"/>
</dbReference>
<dbReference type="PANTHER" id="PTHR11405:SF53">
    <property type="entry name" value="CARBAMOYL-PHOSPHATE SYNTHASE [AMMONIA], MITOCHONDRIAL"/>
    <property type="match status" value="1"/>
</dbReference>
<dbReference type="InterPro" id="IPR011607">
    <property type="entry name" value="MGS-like_dom"/>
</dbReference>
<comment type="function">
    <text evidence="17 19">Large subunit of the glutamine-dependent carbamoyl phosphate synthetase (CPSase). CPSase catalyzes the formation of carbamoyl phosphate from the ammonia moiety of glutamine, carbonate, and phosphate donated by ATP, constituting the first step of 2 biosynthetic pathways, one leading to arginine and/or urea and the other to pyrimidine nucleotides. The large subunit (synthetase) binds the substrates ammonia (free or transferred from glutamine from the small subunit), hydrogencarbonate and ATP and carries out an ATP-coupled ligase reaction, activating hydrogencarbonate by forming carboxy phosphate which reacts with ammonia to form carbamoyl phosphate.</text>
</comment>
<dbReference type="GO" id="GO:0044205">
    <property type="term" value="P:'de novo' UMP biosynthetic process"/>
    <property type="evidence" value="ECO:0007669"/>
    <property type="project" value="UniProtKB-UniRule"/>
</dbReference>
<comment type="catalytic activity">
    <reaction evidence="15 19">
        <text>hydrogencarbonate + NH4(+) + 2 ATP = carbamoyl phosphate + 2 ADP + phosphate + 2 H(+)</text>
        <dbReference type="Rhea" id="RHEA:18029"/>
        <dbReference type="ChEBI" id="CHEBI:15378"/>
        <dbReference type="ChEBI" id="CHEBI:17544"/>
        <dbReference type="ChEBI" id="CHEBI:28938"/>
        <dbReference type="ChEBI" id="CHEBI:30616"/>
        <dbReference type="ChEBI" id="CHEBI:43474"/>
        <dbReference type="ChEBI" id="CHEBI:58228"/>
        <dbReference type="ChEBI" id="CHEBI:456216"/>
        <dbReference type="EC" id="6.3.4.16"/>
    </reaction>
</comment>
<dbReference type="EC" id="6.3.4.16" evidence="19"/>
<keyword evidence="14" id="KW-0464">Manganese</keyword>
<dbReference type="PROSITE" id="PS00866">
    <property type="entry name" value="CPSASE_1"/>
    <property type="match status" value="2"/>
</dbReference>
<comment type="domain">
    <text evidence="19">The large subunit is composed of 2 ATP-grasp domains that are involved in binding the 2 ATP molecules needed for carbamoyl phosphate synthesis. The N-terminal ATP-grasp domain (referred to as the carboxyphosphate synthetic component) catalyzes the ATP-dependent phosphorylation of hydrogencarbonate to carboxyphosphate and the subsequent nucleophilic attack by ammonia to form a carbamate intermediate. The C-terminal ATP-grasp domain (referred to as the carbamoyl phosphate synthetic component) then catalyzes the phosphorylation of carbamate with the second ATP to form the end product carbamoyl phosphate. The reactive and unstable enzyme intermediates are sequentially channeled from one active site to the next through the interior of the protein over a distance of at least 96 A.</text>
</comment>
<dbReference type="InterPro" id="IPR011761">
    <property type="entry name" value="ATP-grasp"/>
</dbReference>
<evidence type="ECO:0000256" key="12">
    <source>
        <dbReference type="ARBA" id="ARBA00022842"/>
    </source>
</evidence>
<dbReference type="HAMAP" id="MF_01210_B">
    <property type="entry name" value="CPSase_L_chain_B"/>
    <property type="match status" value="1"/>
</dbReference>
<feature type="binding site" evidence="19">
    <location>
        <position position="220"/>
    </location>
    <ligand>
        <name>ATP</name>
        <dbReference type="ChEBI" id="CHEBI:30616"/>
        <label>1</label>
    </ligand>
</feature>
<feature type="binding site" evidence="19">
    <location>
        <position position="309"/>
    </location>
    <ligand>
        <name>Mn(2+)</name>
        <dbReference type="ChEBI" id="CHEBI:29035"/>
        <label>1</label>
    </ligand>
</feature>